<dbReference type="InterPro" id="IPR010982">
    <property type="entry name" value="Lambda_DNA-bd_dom_sf"/>
</dbReference>
<gene>
    <name evidence="5" type="ORF">IV67_GL001343</name>
</gene>
<proteinExistence type="predicted"/>
<dbReference type="RefSeq" id="WP_057786196.1">
    <property type="nucleotide sequence ID" value="NZ_JQCD01000009.1"/>
</dbReference>
<dbReference type="InterPro" id="IPR000843">
    <property type="entry name" value="HTH_LacI"/>
</dbReference>
<dbReference type="Gene3D" id="1.10.260.40">
    <property type="entry name" value="lambda repressor-like DNA-binding domains"/>
    <property type="match status" value="1"/>
</dbReference>
<dbReference type="InterPro" id="IPR046335">
    <property type="entry name" value="LacI/GalR-like_sensor"/>
</dbReference>
<dbReference type="OrthoDB" id="43195at2"/>
<dbReference type="SUPFAM" id="SSF47413">
    <property type="entry name" value="lambda repressor-like DNA-binding domains"/>
    <property type="match status" value="1"/>
</dbReference>
<evidence type="ECO:0000313" key="6">
    <source>
        <dbReference type="Proteomes" id="UP000051673"/>
    </source>
</evidence>
<dbReference type="PRINTS" id="PR00036">
    <property type="entry name" value="HTHLACI"/>
</dbReference>
<keyword evidence="2" id="KW-0238">DNA-binding</keyword>
<dbReference type="Proteomes" id="UP000051673">
    <property type="component" value="Unassembled WGS sequence"/>
</dbReference>
<protein>
    <submittedName>
        <fullName evidence="5">LacI family transcription regulator</fullName>
    </submittedName>
</protein>
<dbReference type="CDD" id="cd01392">
    <property type="entry name" value="HTH_LacI"/>
    <property type="match status" value="1"/>
</dbReference>
<keyword evidence="1" id="KW-0805">Transcription regulation</keyword>
<evidence type="ECO:0000256" key="3">
    <source>
        <dbReference type="ARBA" id="ARBA00023163"/>
    </source>
</evidence>
<dbReference type="InterPro" id="IPR028082">
    <property type="entry name" value="Peripla_BP_I"/>
</dbReference>
<dbReference type="SUPFAM" id="SSF53822">
    <property type="entry name" value="Periplasmic binding protein-like I"/>
    <property type="match status" value="1"/>
</dbReference>
<evidence type="ECO:0000256" key="1">
    <source>
        <dbReference type="ARBA" id="ARBA00023015"/>
    </source>
</evidence>
<dbReference type="CDD" id="cd01544">
    <property type="entry name" value="PBP1_GalR"/>
    <property type="match status" value="1"/>
</dbReference>
<dbReference type="PROSITE" id="PS00356">
    <property type="entry name" value="HTH_LACI_1"/>
    <property type="match status" value="1"/>
</dbReference>
<dbReference type="AlphaFoldDB" id="A0A0R2JKS3"/>
<reference evidence="5 6" key="1">
    <citation type="journal article" date="2015" name="Genome Announc.">
        <title>Expanding the biotechnology potential of lactobacilli through comparative genomics of 213 strains and associated genera.</title>
        <authorList>
            <person name="Sun Z."/>
            <person name="Harris H.M."/>
            <person name="McCann A."/>
            <person name="Guo C."/>
            <person name="Argimon S."/>
            <person name="Zhang W."/>
            <person name="Yang X."/>
            <person name="Jeffery I.B."/>
            <person name="Cooney J.C."/>
            <person name="Kagawa T.F."/>
            <person name="Liu W."/>
            <person name="Song Y."/>
            <person name="Salvetti E."/>
            <person name="Wrobel A."/>
            <person name="Rasinkangas P."/>
            <person name="Parkhill J."/>
            <person name="Rea M.C."/>
            <person name="O'Sullivan O."/>
            <person name="Ritari J."/>
            <person name="Douillard F.P."/>
            <person name="Paul Ross R."/>
            <person name="Yang R."/>
            <person name="Briner A.E."/>
            <person name="Felis G.E."/>
            <person name="de Vos W.M."/>
            <person name="Barrangou R."/>
            <person name="Klaenhammer T.R."/>
            <person name="Caufield P.W."/>
            <person name="Cui Y."/>
            <person name="Zhang H."/>
            <person name="O'Toole P.W."/>
        </authorList>
    </citation>
    <scope>NUCLEOTIDE SEQUENCE [LARGE SCALE GENOMIC DNA]</scope>
    <source>
        <strain evidence="5 6">DSM 20014</strain>
    </source>
</reference>
<dbReference type="PATRIC" id="fig|1620.3.peg.1358"/>
<feature type="domain" description="HTH lacI-type" evidence="4">
    <location>
        <begin position="2"/>
        <end position="61"/>
    </location>
</feature>
<dbReference type="STRING" id="1620.IV67_GL001343"/>
<dbReference type="PANTHER" id="PTHR30146">
    <property type="entry name" value="LACI-RELATED TRANSCRIPTIONAL REPRESSOR"/>
    <property type="match status" value="1"/>
</dbReference>
<name>A0A0R2JKS3_9LACO</name>
<dbReference type="PANTHER" id="PTHR30146:SF149">
    <property type="entry name" value="HTH-TYPE TRANSCRIPTIONAL REGULATOR EBGR"/>
    <property type="match status" value="1"/>
</dbReference>
<evidence type="ECO:0000313" key="5">
    <source>
        <dbReference type="EMBL" id="KRN77816.1"/>
    </source>
</evidence>
<dbReference type="GO" id="GO:0003700">
    <property type="term" value="F:DNA-binding transcription factor activity"/>
    <property type="evidence" value="ECO:0007669"/>
    <property type="project" value="TreeGrafter"/>
</dbReference>
<comment type="caution">
    <text evidence="5">The sequence shown here is derived from an EMBL/GenBank/DDBJ whole genome shotgun (WGS) entry which is preliminary data.</text>
</comment>
<keyword evidence="6" id="KW-1185">Reference proteome</keyword>
<dbReference type="PROSITE" id="PS50932">
    <property type="entry name" value="HTH_LACI_2"/>
    <property type="match status" value="1"/>
</dbReference>
<organism evidence="5 6">
    <name type="scientific">Weissella minor</name>
    <dbReference type="NCBI Taxonomy" id="1620"/>
    <lineage>
        <taxon>Bacteria</taxon>
        <taxon>Bacillati</taxon>
        <taxon>Bacillota</taxon>
        <taxon>Bacilli</taxon>
        <taxon>Lactobacillales</taxon>
        <taxon>Lactobacillaceae</taxon>
        <taxon>Weissella</taxon>
    </lineage>
</organism>
<dbReference type="GO" id="GO:0000976">
    <property type="term" value="F:transcription cis-regulatory region binding"/>
    <property type="evidence" value="ECO:0007669"/>
    <property type="project" value="TreeGrafter"/>
</dbReference>
<dbReference type="Pfam" id="PF00356">
    <property type="entry name" value="LacI"/>
    <property type="match status" value="1"/>
</dbReference>
<sequence>MTTLKDVAEAANVSPTTVSRIINGDSSLKVSDGTRETVQQKIEELGYRVKTKRPTAGNKVALITALSEERSVNDSYWQSICLSIERHAKDIEITNLIRLSDDFQKHQLEMYDAVILVGDLSEQSINQLASINPNLVAVDSKAEHIHVTNIAPDFEIVMKEILESLQANQYQAVAYIGGMNRLQDVQTGQAVEALDDRYYMYQSWMKSHGQADYSYIGEWDAQTGYDGVEKLLAQSPTLNAIIVGSDLVAMGAMNKLKELELVPGKDIQVISFDNLDFSQYLNPSLTSVDLNIDALAQMAINQAVSLAQAPRDWMANIKIPGKILYRDTYQG</sequence>
<dbReference type="SMART" id="SM00354">
    <property type="entry name" value="HTH_LACI"/>
    <property type="match status" value="1"/>
</dbReference>
<dbReference type="Pfam" id="PF13377">
    <property type="entry name" value="Peripla_BP_3"/>
    <property type="match status" value="1"/>
</dbReference>
<dbReference type="Gene3D" id="3.40.50.2300">
    <property type="match status" value="2"/>
</dbReference>
<evidence type="ECO:0000259" key="4">
    <source>
        <dbReference type="PROSITE" id="PS50932"/>
    </source>
</evidence>
<evidence type="ECO:0000256" key="2">
    <source>
        <dbReference type="ARBA" id="ARBA00023125"/>
    </source>
</evidence>
<dbReference type="EMBL" id="JQCD01000009">
    <property type="protein sequence ID" value="KRN77816.1"/>
    <property type="molecule type" value="Genomic_DNA"/>
</dbReference>
<accession>A0A0R2JKS3</accession>
<keyword evidence="3" id="KW-0804">Transcription</keyword>